<dbReference type="GO" id="GO:0007059">
    <property type="term" value="P:chromosome segregation"/>
    <property type="evidence" value="ECO:0007669"/>
    <property type="project" value="TreeGrafter"/>
</dbReference>
<sequence>MMTTTEKKAAPAKGSKKVPVRGVKPALASIANVVLVPLDDLVEVENIRTSMDEAGLIELAQDIEARGLLQPIVVTPAKGGKYAIVAGHRRAAAVRRTAATAVPAVVLKMAGAAVKAAQLAENVQREDLSLQEEGRALLALRNEGMSIGELADLVHKSRAWVCKRIACVEGLPWTVEGLIADGVTEDPEIILALKELCGLDWYSQKLAVDGLREGTENRETVRERLRQAKAPQQKVELTGEQDGAGRDTSVEDAEGGDEGGTKADPQRDAFEAMRKENYRKSLINRQCGMWQLFNMVTLKEDPTEEQFETYAVLEPEARAYWSEVISDALDSDLFPQLMKRAAIGAIEEEPDVLPVMLWVAMQPKPLPEREEDVLRGFVRDFRRVCVSHAKRE</sequence>
<dbReference type="InterPro" id="IPR003115">
    <property type="entry name" value="ParB_N"/>
</dbReference>
<dbReference type="EMBL" id="MT143644">
    <property type="protein sequence ID" value="QJA99334.1"/>
    <property type="molecule type" value="Genomic_DNA"/>
</dbReference>
<dbReference type="EMBL" id="MT143833">
    <property type="protein sequence ID" value="QJB03248.1"/>
    <property type="molecule type" value="Genomic_DNA"/>
</dbReference>
<dbReference type="GO" id="GO:0003677">
    <property type="term" value="F:DNA binding"/>
    <property type="evidence" value="ECO:0007669"/>
    <property type="project" value="InterPro"/>
</dbReference>
<evidence type="ECO:0000313" key="3">
    <source>
        <dbReference type="EMBL" id="QJA99334.1"/>
    </source>
</evidence>
<dbReference type="SMART" id="SM00470">
    <property type="entry name" value="ParB"/>
    <property type="match status" value="1"/>
</dbReference>
<feature type="domain" description="ParB-like N-terminal" evidence="2">
    <location>
        <begin position="34"/>
        <end position="123"/>
    </location>
</feature>
<dbReference type="PANTHER" id="PTHR33375">
    <property type="entry name" value="CHROMOSOME-PARTITIONING PROTEIN PARB-RELATED"/>
    <property type="match status" value="1"/>
</dbReference>
<organism evidence="4">
    <name type="scientific">viral metagenome</name>
    <dbReference type="NCBI Taxonomy" id="1070528"/>
    <lineage>
        <taxon>unclassified sequences</taxon>
        <taxon>metagenomes</taxon>
        <taxon>organismal metagenomes</taxon>
    </lineage>
</organism>
<feature type="region of interest" description="Disordered" evidence="1">
    <location>
        <begin position="225"/>
        <end position="268"/>
    </location>
</feature>
<gene>
    <name evidence="3" type="ORF">MM171A01142_0003</name>
    <name evidence="4" type="ORF">MM171B00834_0014</name>
</gene>
<evidence type="ECO:0000313" key="4">
    <source>
        <dbReference type="EMBL" id="QJB03248.1"/>
    </source>
</evidence>
<reference evidence="4" key="1">
    <citation type="submission" date="2020-03" db="EMBL/GenBank/DDBJ databases">
        <title>The deep terrestrial virosphere.</title>
        <authorList>
            <person name="Holmfeldt K."/>
            <person name="Nilsson E."/>
            <person name="Simone D."/>
            <person name="Lopez-Fernandez M."/>
            <person name="Wu X."/>
            <person name="de Brujin I."/>
            <person name="Lundin D."/>
            <person name="Andersson A."/>
            <person name="Bertilsson S."/>
            <person name="Dopson M."/>
        </authorList>
    </citation>
    <scope>NUCLEOTIDE SEQUENCE</scope>
    <source>
        <strain evidence="3">MM171A01142</strain>
        <strain evidence="4">MM171B00834</strain>
    </source>
</reference>
<dbReference type="SUPFAM" id="SSF110849">
    <property type="entry name" value="ParB/Sulfiredoxin"/>
    <property type="match status" value="1"/>
</dbReference>
<evidence type="ECO:0000256" key="1">
    <source>
        <dbReference type="SAM" id="MobiDB-lite"/>
    </source>
</evidence>
<protein>
    <recommendedName>
        <fullName evidence="2">ParB-like N-terminal domain-containing protein</fullName>
    </recommendedName>
</protein>
<accession>A0A6M3M7N4</accession>
<dbReference type="InterPro" id="IPR036086">
    <property type="entry name" value="ParB/Sulfiredoxin_sf"/>
</dbReference>
<dbReference type="InterPro" id="IPR004437">
    <property type="entry name" value="ParB/RepB/Spo0J"/>
</dbReference>
<dbReference type="InterPro" id="IPR050336">
    <property type="entry name" value="Chromosome_partition/occlusion"/>
</dbReference>
<dbReference type="PANTHER" id="PTHR33375:SF1">
    <property type="entry name" value="CHROMOSOME-PARTITIONING PROTEIN PARB-RELATED"/>
    <property type="match status" value="1"/>
</dbReference>
<dbReference type="GO" id="GO:0005694">
    <property type="term" value="C:chromosome"/>
    <property type="evidence" value="ECO:0007669"/>
    <property type="project" value="TreeGrafter"/>
</dbReference>
<feature type="compositionally biased region" description="Basic and acidic residues" evidence="1">
    <location>
        <begin position="259"/>
        <end position="268"/>
    </location>
</feature>
<evidence type="ECO:0000259" key="2">
    <source>
        <dbReference type="SMART" id="SM00470"/>
    </source>
</evidence>
<name>A0A6M3M7N4_9ZZZZ</name>
<dbReference type="NCBIfam" id="TIGR00180">
    <property type="entry name" value="parB_part"/>
    <property type="match status" value="1"/>
</dbReference>
<proteinExistence type="predicted"/>
<dbReference type="Gene3D" id="1.10.10.2830">
    <property type="match status" value="1"/>
</dbReference>
<dbReference type="AlphaFoldDB" id="A0A6M3M7N4"/>
<dbReference type="Pfam" id="PF02195">
    <property type="entry name" value="ParB_N"/>
    <property type="match status" value="1"/>
</dbReference>
<dbReference type="Gene3D" id="3.90.1530.30">
    <property type="match status" value="1"/>
</dbReference>